<dbReference type="Gene3D" id="3.40.50.1860">
    <property type="match status" value="2"/>
</dbReference>
<dbReference type="EMBL" id="SSOC01000005">
    <property type="protein sequence ID" value="THF64009.1"/>
    <property type="molecule type" value="Genomic_DNA"/>
</dbReference>
<dbReference type="InterPro" id="IPR001920">
    <property type="entry name" value="Asp/Glu_race"/>
</dbReference>
<dbReference type="GO" id="GO:0032259">
    <property type="term" value="P:methylation"/>
    <property type="evidence" value="ECO:0007669"/>
    <property type="project" value="UniProtKB-KW"/>
</dbReference>
<dbReference type="Pfam" id="PF13649">
    <property type="entry name" value="Methyltransf_25"/>
    <property type="match status" value="1"/>
</dbReference>
<dbReference type="GO" id="GO:0008168">
    <property type="term" value="F:methyltransferase activity"/>
    <property type="evidence" value="ECO:0007669"/>
    <property type="project" value="UniProtKB-KW"/>
</dbReference>
<keyword evidence="2" id="KW-0489">Methyltransferase</keyword>
<comment type="caution">
    <text evidence="2">The sequence shown here is derived from an EMBL/GenBank/DDBJ whole genome shotgun (WGS) entry which is preliminary data.</text>
</comment>
<dbReference type="Gene3D" id="3.40.50.150">
    <property type="entry name" value="Vaccinia Virus protein VP39"/>
    <property type="match status" value="1"/>
</dbReference>
<gene>
    <name evidence="2" type="ORF">E6C76_15710</name>
</gene>
<protein>
    <submittedName>
        <fullName evidence="2">Class I SAM-dependent methyltransferase</fullName>
    </submittedName>
</protein>
<dbReference type="OrthoDB" id="9765084at2"/>
<organism evidence="2 3">
    <name type="scientific">Pseudothauera nasutitermitis</name>
    <dbReference type="NCBI Taxonomy" id="2565930"/>
    <lineage>
        <taxon>Bacteria</taxon>
        <taxon>Pseudomonadati</taxon>
        <taxon>Pseudomonadota</taxon>
        <taxon>Betaproteobacteria</taxon>
        <taxon>Rhodocyclales</taxon>
        <taxon>Zoogloeaceae</taxon>
        <taxon>Pseudothauera</taxon>
    </lineage>
</organism>
<evidence type="ECO:0000313" key="2">
    <source>
        <dbReference type="EMBL" id="THF64009.1"/>
    </source>
</evidence>
<keyword evidence="3" id="KW-1185">Reference proteome</keyword>
<sequence>MYIISGKGTVAGVDLATYMLKKCQQRGVLWDNDLPEYTLDFLTQTPSVSKSIRQGKVAEVVSIFNRKLKEAESNHGHYMLLCLTAHQLIPKLNTKLKCINLWDSVAKRIEGNEDRIAFIGTLECLPKDTNRFVTLSSHSEKMGDLITSVKRGYAGLGENYAAHPKRLLKRVFDDYQALGIKKFFLACTDLHLCKQYLHEFGVHEEDIIDILEIAGDAVLARNHQKYEADFLDEVSDARAHFRYKYVDHSDSLHTDTKTDYYLRLLESLCQPASDTVNILDIGGSSTGHSIALAKKFAPCKCHVTLQDISQSSLDAARHLYANLSDISFTFECGDIATFDDGKKYDAVLCLGVLLHVSSDQAFDRVVRKISDLTKSGGIVITRDCLAESERKIYMSFGGVIRNEALYISTFESAGLKLMEQNSFIIEQPIRRKIKSIVWGKR</sequence>
<evidence type="ECO:0000259" key="1">
    <source>
        <dbReference type="Pfam" id="PF13649"/>
    </source>
</evidence>
<proteinExistence type="predicted"/>
<feature type="domain" description="Methyltransferase" evidence="1">
    <location>
        <begin position="278"/>
        <end position="377"/>
    </location>
</feature>
<dbReference type="InterPro" id="IPR029063">
    <property type="entry name" value="SAM-dependent_MTases_sf"/>
</dbReference>
<evidence type="ECO:0000313" key="3">
    <source>
        <dbReference type="Proteomes" id="UP000308430"/>
    </source>
</evidence>
<dbReference type="RefSeq" id="WP_136349165.1">
    <property type="nucleotide sequence ID" value="NZ_SSOC01000005.1"/>
</dbReference>
<dbReference type="InterPro" id="IPR041698">
    <property type="entry name" value="Methyltransf_25"/>
</dbReference>
<accession>A0A4S4AVF4</accession>
<dbReference type="GO" id="GO:0016855">
    <property type="term" value="F:racemase and epimerase activity, acting on amino acids and derivatives"/>
    <property type="evidence" value="ECO:0007669"/>
    <property type="project" value="InterPro"/>
</dbReference>
<name>A0A4S4AVF4_9RHOO</name>
<dbReference type="Proteomes" id="UP000308430">
    <property type="component" value="Unassembled WGS sequence"/>
</dbReference>
<keyword evidence="2" id="KW-0808">Transferase</keyword>
<dbReference type="AlphaFoldDB" id="A0A4S4AVF4"/>
<dbReference type="SUPFAM" id="SSF53335">
    <property type="entry name" value="S-adenosyl-L-methionine-dependent methyltransferases"/>
    <property type="match status" value="1"/>
</dbReference>
<reference evidence="2 3" key="1">
    <citation type="submission" date="2019-04" db="EMBL/GenBank/DDBJ databases">
        <title>Azoarcus nasutitermitis sp. nov. isolated from termite nest.</title>
        <authorList>
            <person name="Lin S.-Y."/>
            <person name="Hameed A."/>
            <person name="Hsu Y.-H."/>
            <person name="Young C.-C."/>
        </authorList>
    </citation>
    <scope>NUCLEOTIDE SEQUENCE [LARGE SCALE GENOMIC DNA]</scope>
    <source>
        <strain evidence="2 3">CC-YHH838</strain>
    </source>
</reference>
<dbReference type="CDD" id="cd02440">
    <property type="entry name" value="AdoMet_MTases"/>
    <property type="match status" value="1"/>
</dbReference>